<dbReference type="InterPro" id="IPR036380">
    <property type="entry name" value="Isochorismatase-like_sf"/>
</dbReference>
<name>A0ABD3R8G8_9STRA</name>
<comment type="caution">
    <text evidence="3">The sequence shown here is derived from an EMBL/GenBank/DDBJ whole genome shotgun (WGS) entry which is preliminary data.</text>
</comment>
<evidence type="ECO:0000256" key="1">
    <source>
        <dbReference type="ARBA" id="ARBA00006336"/>
    </source>
</evidence>
<sequence>MPRATISKVPYHSARSRVSKFIIASLCSSSCGSAGLSPTKAMSIAASASRRAVGRLRPSESALLVCDVQERFRPLIHKMETVINTTKFMTSVARELNVPIVITQQYTKVFGPTIPDAFVDPTMLGTSFAPIFEKRKFSMLTEECTAHLNSLERKSFVLVGIEAHVCVQQTCLDLLELGHHVHVICDGVSSQGRYDREVALRRMEMSGAWLTTSQSAAFMLLEGADHPKFRTVSGLVKDHMTLRNEFDER</sequence>
<dbReference type="PANTHER" id="PTHR14119">
    <property type="entry name" value="HYDROLASE"/>
    <property type="match status" value="1"/>
</dbReference>
<dbReference type="AlphaFoldDB" id="A0ABD3R8G8"/>
<keyword evidence="4" id="KW-1185">Reference proteome</keyword>
<reference evidence="3 4" key="1">
    <citation type="submission" date="2024-10" db="EMBL/GenBank/DDBJ databases">
        <title>Updated reference genomes for cyclostephanoid diatoms.</title>
        <authorList>
            <person name="Roberts W.R."/>
            <person name="Alverson A.J."/>
        </authorList>
    </citation>
    <scope>NUCLEOTIDE SEQUENCE [LARGE SCALE GENOMIC DNA]</scope>
    <source>
        <strain evidence="3 4">AJA228-03</strain>
    </source>
</reference>
<dbReference type="SUPFAM" id="SSF52499">
    <property type="entry name" value="Isochorismatase-like hydrolases"/>
    <property type="match status" value="1"/>
</dbReference>
<dbReference type="PANTHER" id="PTHR14119:SF3">
    <property type="entry name" value="ISOCHORISMATASE DOMAIN-CONTAINING PROTEIN 2"/>
    <property type="match status" value="1"/>
</dbReference>
<feature type="domain" description="Isochorismatase-like" evidence="2">
    <location>
        <begin position="61"/>
        <end position="214"/>
    </location>
</feature>
<protein>
    <recommendedName>
        <fullName evidence="2">Isochorismatase-like domain-containing protein</fullName>
    </recommendedName>
</protein>
<dbReference type="Gene3D" id="3.40.50.850">
    <property type="entry name" value="Isochorismatase-like"/>
    <property type="match status" value="1"/>
</dbReference>
<evidence type="ECO:0000259" key="2">
    <source>
        <dbReference type="Pfam" id="PF00857"/>
    </source>
</evidence>
<evidence type="ECO:0000313" key="3">
    <source>
        <dbReference type="EMBL" id="KAL3809039.1"/>
    </source>
</evidence>
<dbReference type="Pfam" id="PF00857">
    <property type="entry name" value="Isochorismatase"/>
    <property type="match status" value="1"/>
</dbReference>
<dbReference type="InterPro" id="IPR050993">
    <property type="entry name" value="Isochorismatase_domain"/>
</dbReference>
<dbReference type="EMBL" id="JALLPB020000447">
    <property type="protein sequence ID" value="KAL3809039.1"/>
    <property type="molecule type" value="Genomic_DNA"/>
</dbReference>
<dbReference type="InterPro" id="IPR000868">
    <property type="entry name" value="Isochorismatase-like_dom"/>
</dbReference>
<gene>
    <name evidence="3" type="ORF">ACHAXA_004542</name>
</gene>
<proteinExistence type="inferred from homology"/>
<accession>A0ABD3R8G8</accession>
<dbReference type="Proteomes" id="UP001530377">
    <property type="component" value="Unassembled WGS sequence"/>
</dbReference>
<evidence type="ECO:0000313" key="4">
    <source>
        <dbReference type="Proteomes" id="UP001530377"/>
    </source>
</evidence>
<organism evidence="3 4">
    <name type="scientific">Cyclostephanos tholiformis</name>
    <dbReference type="NCBI Taxonomy" id="382380"/>
    <lineage>
        <taxon>Eukaryota</taxon>
        <taxon>Sar</taxon>
        <taxon>Stramenopiles</taxon>
        <taxon>Ochrophyta</taxon>
        <taxon>Bacillariophyta</taxon>
        <taxon>Coscinodiscophyceae</taxon>
        <taxon>Thalassiosirophycidae</taxon>
        <taxon>Stephanodiscales</taxon>
        <taxon>Stephanodiscaceae</taxon>
        <taxon>Cyclostephanos</taxon>
    </lineage>
</organism>
<comment type="similarity">
    <text evidence="1">Belongs to the isochorismatase family.</text>
</comment>